<organism evidence="2 3">
    <name type="scientific">Nocardia brasiliensis (strain ATCC 700358 / HUJEG-1)</name>
    <dbReference type="NCBI Taxonomy" id="1133849"/>
    <lineage>
        <taxon>Bacteria</taxon>
        <taxon>Bacillati</taxon>
        <taxon>Actinomycetota</taxon>
        <taxon>Actinomycetes</taxon>
        <taxon>Mycobacteriales</taxon>
        <taxon>Nocardiaceae</taxon>
        <taxon>Nocardia</taxon>
    </lineage>
</organism>
<dbReference type="AlphaFoldDB" id="K0FE91"/>
<name>K0FE91_NOCB7</name>
<protein>
    <recommendedName>
        <fullName evidence="4">SHOCT domain-containing protein</fullName>
    </recommendedName>
</protein>
<evidence type="ECO:0000256" key="1">
    <source>
        <dbReference type="SAM" id="MobiDB-lite"/>
    </source>
</evidence>
<evidence type="ECO:0000313" key="2">
    <source>
        <dbReference type="EMBL" id="AFU06041.1"/>
    </source>
</evidence>
<proteinExistence type="predicted"/>
<feature type="compositionally biased region" description="Pro residues" evidence="1">
    <location>
        <begin position="56"/>
        <end position="66"/>
    </location>
</feature>
<keyword evidence="3" id="KW-1185">Reference proteome</keyword>
<feature type="compositionally biased region" description="Low complexity" evidence="1">
    <location>
        <begin position="292"/>
        <end position="311"/>
    </location>
</feature>
<dbReference type="EMBL" id="CP003876">
    <property type="protein sequence ID" value="AFU06041.1"/>
    <property type="molecule type" value="Genomic_DNA"/>
</dbReference>
<feature type="region of interest" description="Disordered" evidence="1">
    <location>
        <begin position="1"/>
        <end position="23"/>
    </location>
</feature>
<gene>
    <name evidence="2" type="ORF">O3I_040480</name>
</gene>
<reference evidence="2 3" key="1">
    <citation type="journal article" date="2012" name="J. Bacteriol.">
        <title>Complete genome sequence of Nocardia brasiliensis HUJEG-1.</title>
        <authorList>
            <person name="Vera-Cabrera L."/>
            <person name="Ortiz-Lopez R."/>
            <person name="Elizondo-Gonzalez R."/>
            <person name="Perez-Maya A.A."/>
            <person name="Ocampo-Candiani J."/>
        </authorList>
    </citation>
    <scope>NUCLEOTIDE SEQUENCE [LARGE SCALE GENOMIC DNA]</scope>
    <source>
        <strain evidence="3">ATCC 700358</strain>
    </source>
</reference>
<sequence>MVPAPADGGQPAPLPVPAAGGEDLVSQLERAARLHEQGLLSDQEFADLKQRLLNPPAIPPQRPQPGTPVSTDTGRGDNRVPALLLTGLTAFLSAGLRRRARDETGTSYSLNDGTVVEFDADGRFITPSWSDPSMGTANSVHIFPEPQVTADNPSLKDKGLPPTIEGGITFPSNPNDQMYLSRVPGPEGDNHNWYVAYTYINPRLDDPGAKDKDGWLPYALIVQDQNGYHQVTDPPAKGSGAAAAMAAGLAMWGFQRPAPGTGGGGRSDGPRVRPGPSGPPKPATITGPKGETIPAVPPGATGTTTPTGKGIEYPIPQGTAGLDAKVTSIRVMDPVSTGKYQYPNGYVVYMNNSGQTVNPLTGRTVSNADPYAHIELPPR</sequence>
<feature type="region of interest" description="Disordered" evidence="1">
    <location>
        <begin position="54"/>
        <end position="79"/>
    </location>
</feature>
<feature type="region of interest" description="Disordered" evidence="1">
    <location>
        <begin position="255"/>
        <end position="319"/>
    </location>
</feature>
<accession>K0FE91</accession>
<dbReference type="HOGENOM" id="CLU_729241_0_0_11"/>
<evidence type="ECO:0008006" key="4">
    <source>
        <dbReference type="Google" id="ProtNLM"/>
    </source>
</evidence>
<dbReference type="eggNOG" id="COG1372">
    <property type="taxonomic scope" value="Bacteria"/>
</dbReference>
<evidence type="ECO:0000313" key="3">
    <source>
        <dbReference type="Proteomes" id="UP000006304"/>
    </source>
</evidence>
<dbReference type="KEGG" id="nbr:O3I_040480"/>
<dbReference type="Proteomes" id="UP000006304">
    <property type="component" value="Chromosome"/>
</dbReference>